<dbReference type="EMBL" id="BJXA01000004">
    <property type="protein sequence ID" value="GEM36655.1"/>
    <property type="molecule type" value="Genomic_DNA"/>
</dbReference>
<accession>A0A511M7M1</accession>
<evidence type="ECO:0000313" key="2">
    <source>
        <dbReference type="Proteomes" id="UP000321424"/>
    </source>
</evidence>
<dbReference type="Proteomes" id="UP000321424">
    <property type="component" value="Unassembled WGS sequence"/>
</dbReference>
<name>A0A511M7M1_9NOCA</name>
<comment type="caution">
    <text evidence="1">The sequence shown here is derived from an EMBL/GenBank/DDBJ whole genome shotgun (WGS) entry which is preliminary data.</text>
</comment>
<reference evidence="1 2" key="1">
    <citation type="submission" date="2019-07" db="EMBL/GenBank/DDBJ databases">
        <title>Whole genome shotgun sequence of Nocardia ninae NBRC 108245.</title>
        <authorList>
            <person name="Hosoyama A."/>
            <person name="Uohara A."/>
            <person name="Ohji S."/>
            <person name="Ichikawa N."/>
        </authorList>
    </citation>
    <scope>NUCLEOTIDE SEQUENCE [LARGE SCALE GENOMIC DNA]</scope>
    <source>
        <strain evidence="1 2">NBRC 108245</strain>
    </source>
</reference>
<sequence>MTGHVVGDHVFVEPDCLVAIDLSEDERELLRCGLSEWGGPANCTDALAVAMGFQTVADLFQEGRRLRTALIAEEPLTARDWRRTLVATEFVFASDVFGSGQDWSITTGLSDETTVKTLRRVQRKLAVALREALFGPRPR</sequence>
<organism evidence="1 2">
    <name type="scientific">Nocardia ninae NBRC 108245</name>
    <dbReference type="NCBI Taxonomy" id="1210091"/>
    <lineage>
        <taxon>Bacteria</taxon>
        <taxon>Bacillati</taxon>
        <taxon>Actinomycetota</taxon>
        <taxon>Actinomycetes</taxon>
        <taxon>Mycobacteriales</taxon>
        <taxon>Nocardiaceae</taxon>
        <taxon>Nocardia</taxon>
    </lineage>
</organism>
<evidence type="ECO:0000313" key="1">
    <source>
        <dbReference type="EMBL" id="GEM36655.1"/>
    </source>
</evidence>
<gene>
    <name evidence="1" type="ORF">NN4_11740</name>
</gene>
<keyword evidence="2" id="KW-1185">Reference proteome</keyword>
<dbReference type="AlphaFoldDB" id="A0A511M7M1"/>
<proteinExistence type="predicted"/>
<protein>
    <submittedName>
        <fullName evidence="1">Uncharacterized protein</fullName>
    </submittedName>
</protein>